<name>A0ABN6L293_9FLAO</name>
<dbReference type="NCBIfam" id="TIGR04131">
    <property type="entry name" value="Bac_Flav_CTERM"/>
    <property type="match status" value="1"/>
</dbReference>
<keyword evidence="1" id="KW-0732">Signal</keyword>
<feature type="signal peptide" evidence="1">
    <location>
        <begin position="1"/>
        <end position="22"/>
    </location>
</feature>
<feature type="chain" id="PRO_5047436930" description="Gliding motility-associated C-terminal domain-containing protein" evidence="1">
    <location>
        <begin position="23"/>
        <end position="608"/>
    </location>
</feature>
<dbReference type="Gene3D" id="2.60.40.10">
    <property type="entry name" value="Immunoglobulins"/>
    <property type="match status" value="1"/>
</dbReference>
<proteinExistence type="predicted"/>
<gene>
    <name evidence="2" type="ORF">GENT5_12430</name>
</gene>
<sequence>MSWIKNILFALFICCFPFAITAQSISIDATKTADELVQILTNNNSCLKVFPATATGATINKSFATFSKNGSTFPFTAGIVLSTWESDNSKGPYNPSFSGSVASWNGDANMDTILGINSLNATTLTFEFESLTNFLSFNYLFASNEYIRDYPCNYSDGLAILIKDITANSNYVNIATLADGTAVSSKNIHPAISSSDPTLSKCDAKNENYFGQYNTDLTNSSPINYAGQTKVLNAQSKLEIGHRYQIKFVIAEDRSRAQFSALFIEAGSFTSTIDLGKDRLVADKSSICNGETFEIQTKISNSGNTFKWYKDGATNQIPGETNSSLIVNQAGTYKVEVTDSNGCNFVGQIKIEYSIGMNLKDVQLAKCDDNGSGSAFFDLTSLNTIIANNNPDTTISKYYEDSVLTIEITNPKAFEKTNSGDQIVYVKGYNPKINCSETASITLKTIASTQNLNSLPTPIIKEFTGSDNSIELITPTTSANYEYSIDGIHYQNSALFTRVPKGNYIAYIRNAATCAYATYPFTILDYPSFFTPNGDGVNDVWKITDLDNYPTAVIYIYDRYGKLLKQLNSLSNGWNGTLNGYLLPADDYWFRLILNENQIVNGHFSLKR</sequence>
<dbReference type="EMBL" id="AP025184">
    <property type="protein sequence ID" value="BDB54938.1"/>
    <property type="molecule type" value="Genomic_DNA"/>
</dbReference>
<evidence type="ECO:0000313" key="3">
    <source>
        <dbReference type="Proteomes" id="UP001319867"/>
    </source>
</evidence>
<organism evidence="2 3">
    <name type="scientific">Flavobacterium ammoniigenes</name>
    <dbReference type="NCBI Taxonomy" id="1751095"/>
    <lineage>
        <taxon>Bacteria</taxon>
        <taxon>Pseudomonadati</taxon>
        <taxon>Bacteroidota</taxon>
        <taxon>Flavobacteriia</taxon>
        <taxon>Flavobacteriales</taxon>
        <taxon>Flavobacteriaceae</taxon>
        <taxon>Flavobacterium</taxon>
    </lineage>
</organism>
<dbReference type="Pfam" id="PF13585">
    <property type="entry name" value="CHU_C"/>
    <property type="match status" value="1"/>
</dbReference>
<dbReference type="InterPro" id="IPR049804">
    <property type="entry name" value="Choice_anch_L"/>
</dbReference>
<evidence type="ECO:0000313" key="2">
    <source>
        <dbReference type="EMBL" id="BDB54938.1"/>
    </source>
</evidence>
<evidence type="ECO:0008006" key="4">
    <source>
        <dbReference type="Google" id="ProtNLM"/>
    </source>
</evidence>
<keyword evidence="3" id="KW-1185">Reference proteome</keyword>
<reference evidence="2 3" key="1">
    <citation type="journal article" date="2022" name="Int. J. Syst. Evol. Microbiol.">
        <title>Flavobacterium ammonificans sp. nov. and Flavobacterium ammoniigenes sp. nov., ammonifying bacteria isolated from surface river water.</title>
        <authorList>
            <person name="Watanabe K."/>
            <person name="Kitamura T."/>
            <person name="Ogata Y."/>
            <person name="Shindo C."/>
            <person name="Suda W."/>
        </authorList>
    </citation>
    <scope>NUCLEOTIDE SEQUENCE [LARGE SCALE GENOMIC DNA]</scope>
    <source>
        <strain evidence="2 3">GENT5</strain>
    </source>
</reference>
<accession>A0ABN6L293</accession>
<dbReference type="Proteomes" id="UP001319867">
    <property type="component" value="Chromosome"/>
</dbReference>
<reference evidence="2 3" key="2">
    <citation type="journal article" date="2022" name="Microorganisms">
        <title>Complete Genome Sequences of Two Flavobacterium ammonificans Strains and a Flavobacterium ammoniigenes Strain of Ammonifying Bacterioplankton Isolated from Surface River Water.</title>
        <authorList>
            <person name="Suda W."/>
            <person name="Ogata Y."/>
            <person name="Shindo C."/>
            <person name="Watanabe K."/>
        </authorList>
    </citation>
    <scope>NUCLEOTIDE SEQUENCE [LARGE SCALE GENOMIC DNA]</scope>
    <source>
        <strain evidence="2 3">GENT5</strain>
    </source>
</reference>
<dbReference type="RefSeq" id="WP_229316331.1">
    <property type="nucleotide sequence ID" value="NZ_AP025184.1"/>
</dbReference>
<protein>
    <recommendedName>
        <fullName evidence="4">Gliding motility-associated C-terminal domain-containing protein</fullName>
    </recommendedName>
</protein>
<dbReference type="InterPro" id="IPR026341">
    <property type="entry name" value="T9SS_type_B"/>
</dbReference>
<dbReference type="InterPro" id="IPR013783">
    <property type="entry name" value="Ig-like_fold"/>
</dbReference>
<evidence type="ECO:0000256" key="1">
    <source>
        <dbReference type="SAM" id="SignalP"/>
    </source>
</evidence>
<dbReference type="NCBIfam" id="NF038133">
    <property type="entry name" value="choice_anch_L"/>
    <property type="match status" value="1"/>
</dbReference>